<keyword evidence="1" id="KW-0472">Membrane</keyword>
<accession>A0A4S1DVT5</accession>
<organism evidence="2 3">
    <name type="scientific">Flavivirga rizhaonensis</name>
    <dbReference type="NCBI Taxonomy" id="2559571"/>
    <lineage>
        <taxon>Bacteria</taxon>
        <taxon>Pseudomonadati</taxon>
        <taxon>Bacteroidota</taxon>
        <taxon>Flavobacteriia</taxon>
        <taxon>Flavobacteriales</taxon>
        <taxon>Flavobacteriaceae</taxon>
        <taxon>Flavivirga</taxon>
    </lineage>
</organism>
<gene>
    <name evidence="2" type="ORF">EM932_12100</name>
</gene>
<name>A0A4S1DVT5_9FLAO</name>
<dbReference type="EMBL" id="SRSO01000015">
    <property type="protein sequence ID" value="TGV02281.1"/>
    <property type="molecule type" value="Genomic_DNA"/>
</dbReference>
<sequence>MRLTVEDLLLKKRFSDLSFQEKEFVLSLITEAEYNDFRLLLINSKKSFENDFKKLNVNDTTHKVLSEAFNQKFPKQKRYSIYSNILINHKQTIKPVFYIGIVSIIVAVMVIINKNLPLNSANNVTSILNKNKALLKVNKKHSSELIDSNKYLIDSILEMNNHLRIKTEGLYIN</sequence>
<keyword evidence="3" id="KW-1185">Reference proteome</keyword>
<dbReference type="RefSeq" id="WP_135877453.1">
    <property type="nucleotide sequence ID" value="NZ_SRSO01000015.1"/>
</dbReference>
<dbReference type="OrthoDB" id="9863703at2"/>
<reference evidence="2 3" key="1">
    <citation type="submission" date="2019-04" db="EMBL/GenBank/DDBJ databases">
        <authorList>
            <person name="Liu A."/>
        </authorList>
    </citation>
    <scope>NUCLEOTIDE SEQUENCE [LARGE SCALE GENOMIC DNA]</scope>
    <source>
        <strain evidence="2 3">RZ03</strain>
    </source>
</reference>
<feature type="transmembrane region" description="Helical" evidence="1">
    <location>
        <begin position="95"/>
        <end position="112"/>
    </location>
</feature>
<evidence type="ECO:0000256" key="1">
    <source>
        <dbReference type="SAM" id="Phobius"/>
    </source>
</evidence>
<keyword evidence="1" id="KW-1133">Transmembrane helix</keyword>
<dbReference type="Proteomes" id="UP000307602">
    <property type="component" value="Unassembled WGS sequence"/>
</dbReference>
<dbReference type="AlphaFoldDB" id="A0A4S1DVT5"/>
<protein>
    <submittedName>
        <fullName evidence="2">Uncharacterized protein</fullName>
    </submittedName>
</protein>
<proteinExistence type="predicted"/>
<keyword evidence="1" id="KW-0812">Transmembrane</keyword>
<comment type="caution">
    <text evidence="2">The sequence shown here is derived from an EMBL/GenBank/DDBJ whole genome shotgun (WGS) entry which is preliminary data.</text>
</comment>
<evidence type="ECO:0000313" key="2">
    <source>
        <dbReference type="EMBL" id="TGV02281.1"/>
    </source>
</evidence>
<evidence type="ECO:0000313" key="3">
    <source>
        <dbReference type="Proteomes" id="UP000307602"/>
    </source>
</evidence>